<proteinExistence type="predicted"/>
<dbReference type="RefSeq" id="WP_043659342.1">
    <property type="nucleotide sequence ID" value="NZ_JBIAMX010000027.1"/>
</dbReference>
<feature type="compositionally biased region" description="Low complexity" evidence="1">
    <location>
        <begin position="341"/>
        <end position="353"/>
    </location>
</feature>
<sequence>MALSAGTRRTVACVLVGLGAALLTAALLIPTYTVSKVAKTPLDLEITTIATNQPGEDSLVLDSKTLTSGDGPAKVDTNVPLISQRFLTVEEPSDADKMTVQAGSTLRRIDKQGDTGLLTANIDRVTIDRVTGEPVDENPNGAIATTVDKNGTVFDPVQHTGLGYRFPIGTEKKTYPYFDVNVRKSFDANFIEETEINNTKVYHFQMKVPVTSTWDVVQAPTNRLTLPAAKWGVEGEGDVTMTRYYTNTRDLWIEPQTGTVVKGGENIHLFYSRTPDKAEVTALKSHLVFDENTVESQLAVAKENTDKLSLFGRIVPIVLGVLGVIALIAGLFLGLTGGGSSTPAHASPRGGRPAPAPAPAPETRDEWSGDDAPTTQFTRGDYDSPTEQIDINKKQ</sequence>
<name>A0ABW6PWL8_9NOCA</name>
<dbReference type="Proteomes" id="UP001601444">
    <property type="component" value="Unassembled WGS sequence"/>
</dbReference>
<evidence type="ECO:0000313" key="4">
    <source>
        <dbReference type="Proteomes" id="UP001601444"/>
    </source>
</evidence>
<protein>
    <submittedName>
        <fullName evidence="3">DUF3068 domain-containing protein</fullName>
    </submittedName>
</protein>
<accession>A0ABW6PWL8</accession>
<keyword evidence="2" id="KW-0472">Membrane</keyword>
<feature type="region of interest" description="Disordered" evidence="1">
    <location>
        <begin position="339"/>
        <end position="395"/>
    </location>
</feature>
<organism evidence="3 4">
    <name type="scientific">Nocardia thailandica</name>
    <dbReference type="NCBI Taxonomy" id="257275"/>
    <lineage>
        <taxon>Bacteria</taxon>
        <taxon>Bacillati</taxon>
        <taxon>Actinomycetota</taxon>
        <taxon>Actinomycetes</taxon>
        <taxon>Mycobacteriales</taxon>
        <taxon>Nocardiaceae</taxon>
        <taxon>Nocardia</taxon>
    </lineage>
</organism>
<dbReference type="EMBL" id="JBIAMX010000027">
    <property type="protein sequence ID" value="MFF0546831.1"/>
    <property type="molecule type" value="Genomic_DNA"/>
</dbReference>
<dbReference type="InterPro" id="IPR021424">
    <property type="entry name" value="PorA"/>
</dbReference>
<gene>
    <name evidence="3" type="ORF">ACFYTF_28745</name>
</gene>
<evidence type="ECO:0000256" key="2">
    <source>
        <dbReference type="SAM" id="Phobius"/>
    </source>
</evidence>
<keyword evidence="2" id="KW-0812">Transmembrane</keyword>
<dbReference type="Pfam" id="PF11271">
    <property type="entry name" value="PorA"/>
    <property type="match status" value="1"/>
</dbReference>
<feature type="transmembrane region" description="Helical" evidence="2">
    <location>
        <begin position="314"/>
        <end position="335"/>
    </location>
</feature>
<reference evidence="3 4" key="1">
    <citation type="submission" date="2024-10" db="EMBL/GenBank/DDBJ databases">
        <title>The Natural Products Discovery Center: Release of the First 8490 Sequenced Strains for Exploring Actinobacteria Biosynthetic Diversity.</title>
        <authorList>
            <person name="Kalkreuter E."/>
            <person name="Kautsar S.A."/>
            <person name="Yang D."/>
            <person name="Bader C.D."/>
            <person name="Teijaro C.N."/>
            <person name="Fluegel L."/>
            <person name="Davis C.M."/>
            <person name="Simpson J.R."/>
            <person name="Lauterbach L."/>
            <person name="Steele A.D."/>
            <person name="Gui C."/>
            <person name="Meng S."/>
            <person name="Li G."/>
            <person name="Viehrig K."/>
            <person name="Ye F."/>
            <person name="Su P."/>
            <person name="Kiefer A.F."/>
            <person name="Nichols A."/>
            <person name="Cepeda A.J."/>
            <person name="Yan W."/>
            <person name="Fan B."/>
            <person name="Jiang Y."/>
            <person name="Adhikari A."/>
            <person name="Zheng C.-J."/>
            <person name="Schuster L."/>
            <person name="Cowan T.M."/>
            <person name="Smanski M.J."/>
            <person name="Chevrette M.G."/>
            <person name="De Carvalho L.P.S."/>
            <person name="Shen B."/>
        </authorList>
    </citation>
    <scope>NUCLEOTIDE SEQUENCE [LARGE SCALE GENOMIC DNA]</scope>
    <source>
        <strain evidence="3 4">NPDC004045</strain>
    </source>
</reference>
<keyword evidence="2" id="KW-1133">Transmembrane helix</keyword>
<keyword evidence="4" id="KW-1185">Reference proteome</keyword>
<comment type="caution">
    <text evidence="3">The sequence shown here is derived from an EMBL/GenBank/DDBJ whole genome shotgun (WGS) entry which is preliminary data.</text>
</comment>
<evidence type="ECO:0000256" key="1">
    <source>
        <dbReference type="SAM" id="MobiDB-lite"/>
    </source>
</evidence>
<evidence type="ECO:0000313" key="3">
    <source>
        <dbReference type="EMBL" id="MFF0546831.1"/>
    </source>
</evidence>